<dbReference type="GO" id="GO:0000278">
    <property type="term" value="P:mitotic cell cycle"/>
    <property type="evidence" value="ECO:0007669"/>
    <property type="project" value="TreeGrafter"/>
</dbReference>
<dbReference type="GO" id="GO:0000076">
    <property type="term" value="P:DNA replication checkpoint signaling"/>
    <property type="evidence" value="ECO:0007669"/>
    <property type="project" value="TreeGrafter"/>
</dbReference>
<evidence type="ECO:0000256" key="1">
    <source>
        <dbReference type="SAM" id="MobiDB-lite"/>
    </source>
</evidence>
<dbReference type="GO" id="GO:0071163">
    <property type="term" value="P:DNA replication preinitiation complex assembly"/>
    <property type="evidence" value="ECO:0007669"/>
    <property type="project" value="InterPro"/>
</dbReference>
<feature type="region of interest" description="Disordered" evidence="1">
    <location>
        <begin position="168"/>
        <end position="195"/>
    </location>
</feature>
<evidence type="ECO:0000313" key="3">
    <source>
        <dbReference type="EMBL" id="RXH86987.1"/>
    </source>
</evidence>
<dbReference type="SUPFAM" id="SSF46785">
    <property type="entry name" value="Winged helix' DNA-binding domain"/>
    <property type="match status" value="1"/>
</dbReference>
<dbReference type="EMBL" id="RDQH01000336">
    <property type="protein sequence ID" value="RXH86987.1"/>
    <property type="molecule type" value="Genomic_DNA"/>
</dbReference>
<feature type="domain" description="CDT1 Geminin-binding" evidence="2">
    <location>
        <begin position="1"/>
        <end position="123"/>
    </location>
</feature>
<feature type="compositionally biased region" description="Polar residues" evidence="1">
    <location>
        <begin position="168"/>
        <end position="179"/>
    </location>
</feature>
<dbReference type="Proteomes" id="UP000290289">
    <property type="component" value="Chromosome 10"/>
</dbReference>
<dbReference type="InterPro" id="IPR036390">
    <property type="entry name" value="WH_DNA-bd_sf"/>
</dbReference>
<dbReference type="STRING" id="3750.A0A498IXF0"/>
<dbReference type="GO" id="GO:0070182">
    <property type="term" value="F:DNA polymerase binding"/>
    <property type="evidence" value="ECO:0007669"/>
    <property type="project" value="TreeGrafter"/>
</dbReference>
<reference evidence="3 4" key="1">
    <citation type="submission" date="2018-10" db="EMBL/GenBank/DDBJ databases">
        <title>A high-quality apple genome assembly.</title>
        <authorList>
            <person name="Hu J."/>
        </authorList>
    </citation>
    <scope>NUCLEOTIDE SEQUENCE [LARGE SCALE GENOMIC DNA]</scope>
    <source>
        <strain evidence="4">cv. HFTH1</strain>
        <tissue evidence="3">Young leaf</tissue>
    </source>
</reference>
<dbReference type="SMART" id="SM01075">
    <property type="entry name" value="CDT1"/>
    <property type="match status" value="1"/>
</dbReference>
<dbReference type="Pfam" id="PF08839">
    <property type="entry name" value="CDT1"/>
    <property type="match status" value="1"/>
</dbReference>
<dbReference type="PANTHER" id="PTHR28637">
    <property type="entry name" value="DNA REPLICATION FACTOR CDT1"/>
    <property type="match status" value="1"/>
</dbReference>
<gene>
    <name evidence="3" type="ORF">DVH24_028487</name>
</gene>
<sequence length="248" mass="28219">MLAPLRSCRKSKLRGLMPSFTNLRQKIECLTDRRFTISHLAQLKFILPEVIEITKVLVKDGRTIDIKPDIRVTMNVDAVENDDKLKYEGGGHMHLSRAFCHRLGEISKFHHDGYEILEETLPQPFNCAEQYMHPDTIKCSLSSSPNSLTSVHTVEQPEAFKTSLQGDATTYETHSTPSEQSKEDLNSNISEIPDPSLPTETSFEAPIEQLPVITTYLPQSFRRPFFSTNFPRSKCFNSRVKSQYNLLG</sequence>
<keyword evidence="4" id="KW-1185">Reference proteome</keyword>
<protein>
    <recommendedName>
        <fullName evidence="2">CDT1 Geminin-binding domain-containing protein</fullName>
    </recommendedName>
</protein>
<dbReference type="GO" id="GO:0003677">
    <property type="term" value="F:DNA binding"/>
    <property type="evidence" value="ECO:0007669"/>
    <property type="project" value="InterPro"/>
</dbReference>
<dbReference type="PANTHER" id="PTHR28637:SF1">
    <property type="entry name" value="DNA REPLICATION FACTOR CDT1"/>
    <property type="match status" value="1"/>
</dbReference>
<name>A0A498IXF0_MALDO</name>
<dbReference type="GO" id="GO:0030174">
    <property type="term" value="P:regulation of DNA-templated DNA replication initiation"/>
    <property type="evidence" value="ECO:0007669"/>
    <property type="project" value="InterPro"/>
</dbReference>
<dbReference type="AlphaFoldDB" id="A0A498IXF0"/>
<evidence type="ECO:0000259" key="2">
    <source>
        <dbReference type="SMART" id="SM01075"/>
    </source>
</evidence>
<comment type="caution">
    <text evidence="3">The sequence shown here is derived from an EMBL/GenBank/DDBJ whole genome shotgun (WGS) entry which is preliminary data.</text>
</comment>
<dbReference type="InterPro" id="IPR045173">
    <property type="entry name" value="Cdt1"/>
</dbReference>
<dbReference type="GO" id="GO:0005634">
    <property type="term" value="C:nucleus"/>
    <property type="evidence" value="ECO:0007669"/>
    <property type="project" value="TreeGrafter"/>
</dbReference>
<accession>A0A498IXF0</accession>
<dbReference type="InterPro" id="IPR014939">
    <property type="entry name" value="CDT1_Gemini-bd-like"/>
</dbReference>
<evidence type="ECO:0000313" key="4">
    <source>
        <dbReference type="Proteomes" id="UP000290289"/>
    </source>
</evidence>
<organism evidence="3 4">
    <name type="scientific">Malus domestica</name>
    <name type="common">Apple</name>
    <name type="synonym">Pyrus malus</name>
    <dbReference type="NCBI Taxonomy" id="3750"/>
    <lineage>
        <taxon>Eukaryota</taxon>
        <taxon>Viridiplantae</taxon>
        <taxon>Streptophyta</taxon>
        <taxon>Embryophyta</taxon>
        <taxon>Tracheophyta</taxon>
        <taxon>Spermatophyta</taxon>
        <taxon>Magnoliopsida</taxon>
        <taxon>eudicotyledons</taxon>
        <taxon>Gunneridae</taxon>
        <taxon>Pentapetalae</taxon>
        <taxon>rosids</taxon>
        <taxon>fabids</taxon>
        <taxon>Rosales</taxon>
        <taxon>Rosaceae</taxon>
        <taxon>Amygdaloideae</taxon>
        <taxon>Maleae</taxon>
        <taxon>Malus</taxon>
    </lineage>
</organism>
<proteinExistence type="predicted"/>